<dbReference type="Proteomes" id="UP000823674">
    <property type="component" value="Chromosome A10"/>
</dbReference>
<evidence type="ECO:0000313" key="3">
    <source>
        <dbReference type="Proteomes" id="UP000823674"/>
    </source>
</evidence>
<feature type="compositionally biased region" description="Basic and acidic residues" evidence="1">
    <location>
        <begin position="1"/>
        <end position="15"/>
    </location>
</feature>
<protein>
    <submittedName>
        <fullName evidence="2">Uncharacterized protein</fullName>
    </submittedName>
</protein>
<feature type="non-terminal residue" evidence="2">
    <location>
        <position position="1"/>
    </location>
</feature>
<dbReference type="EMBL" id="JADBGQ010000010">
    <property type="protein sequence ID" value="KAG5376444.1"/>
    <property type="molecule type" value="Genomic_DNA"/>
</dbReference>
<name>A0ABQ7KQB7_BRACM</name>
<reference evidence="2 3" key="1">
    <citation type="submission" date="2021-03" db="EMBL/GenBank/DDBJ databases">
        <authorList>
            <person name="King G.J."/>
            <person name="Bancroft I."/>
            <person name="Baten A."/>
            <person name="Bloomfield J."/>
            <person name="Borpatragohain P."/>
            <person name="He Z."/>
            <person name="Irish N."/>
            <person name="Irwin J."/>
            <person name="Liu K."/>
            <person name="Mauleon R.P."/>
            <person name="Moore J."/>
            <person name="Morris R."/>
            <person name="Ostergaard L."/>
            <person name="Wang B."/>
            <person name="Wells R."/>
        </authorList>
    </citation>
    <scope>NUCLEOTIDE SEQUENCE [LARGE SCALE GENOMIC DNA]</scope>
    <source>
        <strain evidence="2">R-o-18</strain>
        <tissue evidence="2">Leaf</tissue>
    </source>
</reference>
<comment type="caution">
    <text evidence="2">The sequence shown here is derived from an EMBL/GenBank/DDBJ whole genome shotgun (WGS) entry which is preliminary data.</text>
</comment>
<gene>
    <name evidence="2" type="primary">A10g505970.1_BraROA</name>
    <name evidence="2" type="ORF">IGI04_041040</name>
</gene>
<accession>A0ABQ7KQB7</accession>
<evidence type="ECO:0000256" key="1">
    <source>
        <dbReference type="SAM" id="MobiDB-lite"/>
    </source>
</evidence>
<feature type="region of interest" description="Disordered" evidence="1">
    <location>
        <begin position="1"/>
        <end position="21"/>
    </location>
</feature>
<sequence length="69" mass="8337">ATRDLTETKGRQRTEGEEDRDPELRCEIMGKFLKNYMRKVEMCRYWRVDSGKYQRRIQTGTQKTLYQGT</sequence>
<evidence type="ECO:0000313" key="2">
    <source>
        <dbReference type="EMBL" id="KAG5376444.1"/>
    </source>
</evidence>
<organism evidence="2 3">
    <name type="scientific">Brassica rapa subsp. trilocularis</name>
    <dbReference type="NCBI Taxonomy" id="1813537"/>
    <lineage>
        <taxon>Eukaryota</taxon>
        <taxon>Viridiplantae</taxon>
        <taxon>Streptophyta</taxon>
        <taxon>Embryophyta</taxon>
        <taxon>Tracheophyta</taxon>
        <taxon>Spermatophyta</taxon>
        <taxon>Magnoliopsida</taxon>
        <taxon>eudicotyledons</taxon>
        <taxon>Gunneridae</taxon>
        <taxon>Pentapetalae</taxon>
        <taxon>rosids</taxon>
        <taxon>malvids</taxon>
        <taxon>Brassicales</taxon>
        <taxon>Brassicaceae</taxon>
        <taxon>Brassiceae</taxon>
        <taxon>Brassica</taxon>
    </lineage>
</organism>
<keyword evidence="3" id="KW-1185">Reference proteome</keyword>
<proteinExistence type="predicted"/>